<dbReference type="SUPFAM" id="SSF52540">
    <property type="entry name" value="P-loop containing nucleoside triphosphate hydrolases"/>
    <property type="match status" value="1"/>
</dbReference>
<gene>
    <name evidence="3" type="ORF">ACG0Z3_21585</name>
</gene>
<dbReference type="Gene3D" id="3.40.50.300">
    <property type="entry name" value="P-loop containing nucleotide triphosphate hydrolases"/>
    <property type="match status" value="2"/>
</dbReference>
<name>A0ABW7FPM2_9BURK</name>
<dbReference type="EMBL" id="JBIGHW010000019">
    <property type="protein sequence ID" value="MFG6443292.1"/>
    <property type="molecule type" value="Genomic_DNA"/>
</dbReference>
<dbReference type="PANTHER" id="PTHR11070:SF2">
    <property type="entry name" value="ATP-DEPENDENT DNA HELICASE SRS2"/>
    <property type="match status" value="1"/>
</dbReference>
<sequence>MRLLLYKDLDLRRVRPAFEKLRAAIEADDFRSANVKKLNAGPYYRAKLDYANRLLLQFARVSEGEGAVTVCLALEVIENHAYDKSRFLRGAVVDEAKIEHEPAAEATAPALGADATPLRWLGPGRTQFELLDKPIVFDEAQDGAYRHPAPLVVIGSAGSGKTAVTLARLREAEGRVLYVTLSAYLAQSARALHAAHGFDNPKQEVDFLSYRELLETLRVPPGREVTLPAFARWCDRHRQTLRLLGGASGAMDPQALFEEFRGVIGAQPGGPLCLSDYLALGTRQSLLNCAQRESAHGLFQRYVVWLGEAGLYDSNLVAYAWRMQIAEAAEPIYDFIVIDEVQDLTPVQLALVLALLKRPGQFILCGDSHQIVHPNFFSWAALKSLFWHGLAGDAAQRQPLQLLQANYRNTRAVTELANRLLKIKQARFGSVDRESNFLVRSTAPEAGRVVLVAAKDAAVQALDASTRQSAQHAVIVLRDDDKSAARARFRTPLVFSVHEAKGLEYPHVLLVDIVSGQRQAYAEVCDGVQPTDLETDELDYRRAKDKADKSLELYKFYVNALYVAMTRAVQTLTLVESDTGHPLLALLGLQADEAQVQAVRASTREEWAQEARKLQLQGKEEQAQAIRDAFLQHKPVPWTPWSRALVEELLPKALDPRNPSAKPRQTLFDYALWHGQHEWVTTLGKAHFAPARQLLDEGQFWGAGSLLPNRYGFRNDAWERLKNLTRRSVAAVRQRHLQPWEAKKLKDLLQQVDQYGPDHATPVGATPLMLAAVAGNAPLVQALLDKGADPQLRDDFGHTPWDGALSRALQEPGFAATGLPAVFPLLAPAALDVQVDGRLVRLERRQGEYWVLMLMLAGLKTQWSRCVTRALEPHKYAKGFFAEQLHEVLARLPAWLWSDKRRKRSYVNQVLARAEASSTYVPARKLWVRASNGHYLPNPALQLRAGDAWTLVYTAMALDWVDLGCGDGELYRPKPQELVARLGAVIREDSGERDASALAPSDGPV</sequence>
<dbReference type="SUPFAM" id="SSF48403">
    <property type="entry name" value="Ankyrin repeat"/>
    <property type="match status" value="1"/>
</dbReference>
<organism evidence="3 4">
    <name type="scientific">Pelomonas margarita</name>
    <dbReference type="NCBI Taxonomy" id="3299031"/>
    <lineage>
        <taxon>Bacteria</taxon>
        <taxon>Pseudomonadati</taxon>
        <taxon>Pseudomonadota</taxon>
        <taxon>Betaproteobacteria</taxon>
        <taxon>Burkholderiales</taxon>
        <taxon>Sphaerotilaceae</taxon>
        <taxon>Roseateles</taxon>
    </lineage>
</organism>
<comment type="caution">
    <text evidence="3">The sequence shown here is derived from an EMBL/GenBank/DDBJ whole genome shotgun (WGS) entry which is preliminary data.</text>
</comment>
<reference evidence="3 4" key="1">
    <citation type="submission" date="2024-08" db="EMBL/GenBank/DDBJ databases">
        <authorList>
            <person name="Lu H."/>
        </authorList>
    </citation>
    <scope>NUCLEOTIDE SEQUENCE [LARGE SCALE GENOMIC DNA]</scope>
    <source>
        <strain evidence="3 4">LKC17W</strain>
    </source>
</reference>
<evidence type="ECO:0000313" key="4">
    <source>
        <dbReference type="Proteomes" id="UP001606301"/>
    </source>
</evidence>
<dbReference type="InterPro" id="IPR002110">
    <property type="entry name" value="Ankyrin_rpt"/>
</dbReference>
<evidence type="ECO:0000313" key="3">
    <source>
        <dbReference type="EMBL" id="MFG6443292.1"/>
    </source>
</evidence>
<protein>
    <recommendedName>
        <fullName evidence="1">DNA 3'-5' helicase II</fullName>
    </recommendedName>
</protein>
<evidence type="ECO:0000256" key="1">
    <source>
        <dbReference type="ARBA" id="ARBA00034923"/>
    </source>
</evidence>
<accession>A0ABW7FPM2</accession>
<dbReference type="Pfam" id="PF13245">
    <property type="entry name" value="AAA_19"/>
    <property type="match status" value="1"/>
</dbReference>
<dbReference type="RefSeq" id="WP_394401690.1">
    <property type="nucleotide sequence ID" value="NZ_JBIGHW010000019.1"/>
</dbReference>
<dbReference type="InterPro" id="IPR036770">
    <property type="entry name" value="Ankyrin_rpt-contain_sf"/>
</dbReference>
<dbReference type="InterPro" id="IPR000212">
    <property type="entry name" value="DNA_helicase_UvrD/REP"/>
</dbReference>
<dbReference type="Pfam" id="PF00023">
    <property type="entry name" value="Ank"/>
    <property type="match status" value="1"/>
</dbReference>
<proteinExistence type="predicted"/>
<evidence type="ECO:0000256" key="2">
    <source>
        <dbReference type="PROSITE-ProRule" id="PRU00023"/>
    </source>
</evidence>
<dbReference type="PANTHER" id="PTHR11070">
    <property type="entry name" value="UVRD / RECB / PCRA DNA HELICASE FAMILY MEMBER"/>
    <property type="match status" value="1"/>
</dbReference>
<keyword evidence="4" id="KW-1185">Reference proteome</keyword>
<keyword evidence="2" id="KW-0040">ANK repeat</keyword>
<feature type="repeat" description="ANK" evidence="2">
    <location>
        <begin position="763"/>
        <end position="795"/>
    </location>
</feature>
<dbReference type="PROSITE" id="PS50297">
    <property type="entry name" value="ANK_REP_REGION"/>
    <property type="match status" value="1"/>
</dbReference>
<dbReference type="SMART" id="SM00248">
    <property type="entry name" value="ANK"/>
    <property type="match status" value="1"/>
</dbReference>
<dbReference type="Gene3D" id="1.25.40.20">
    <property type="entry name" value="Ankyrin repeat-containing domain"/>
    <property type="match status" value="1"/>
</dbReference>
<dbReference type="InterPro" id="IPR027417">
    <property type="entry name" value="P-loop_NTPase"/>
</dbReference>
<dbReference type="Proteomes" id="UP001606301">
    <property type="component" value="Unassembled WGS sequence"/>
</dbReference>
<dbReference type="PROSITE" id="PS50088">
    <property type="entry name" value="ANK_REPEAT"/>
    <property type="match status" value="1"/>
</dbReference>